<dbReference type="Gene3D" id="3.40.50.1820">
    <property type="entry name" value="alpha/beta hydrolase"/>
    <property type="match status" value="1"/>
</dbReference>
<keyword evidence="2" id="KW-0378">Hydrolase</keyword>
<evidence type="ECO:0000259" key="1">
    <source>
        <dbReference type="Pfam" id="PF01738"/>
    </source>
</evidence>
<sequence length="220" mass="23285">MGTQIELTAADGTRLAAYRADPQGKPRGGVVIVQEIFGLNSHIRSVADRYAKEGYLAVAPAMFDRVQPGVELGYNPDDVARGREIMQKIDFDSALKDVAAAVAVAAEGGKVAVIGYCWGGTVAWIAASQLDGIAAAVPYYGGGIAARADAKLKVPVQGHFGEQDKSIPMADVEKIRAAHPESEIYVYDAGHGFNCDQRAAFDPAASSVATQRTLEFLAKM</sequence>
<dbReference type="InterPro" id="IPR051049">
    <property type="entry name" value="Dienelactone_hydrolase-like"/>
</dbReference>
<keyword evidence="3" id="KW-1185">Reference proteome</keyword>
<dbReference type="GO" id="GO:0016787">
    <property type="term" value="F:hydrolase activity"/>
    <property type="evidence" value="ECO:0007669"/>
    <property type="project" value="UniProtKB-KW"/>
</dbReference>
<name>A0ABP8H512_9BURK</name>
<comment type="caution">
    <text evidence="2">The sequence shown here is derived from an EMBL/GenBank/DDBJ whole genome shotgun (WGS) entry which is preliminary data.</text>
</comment>
<proteinExistence type="predicted"/>
<dbReference type="SUPFAM" id="SSF53474">
    <property type="entry name" value="alpha/beta-Hydrolases"/>
    <property type="match status" value="1"/>
</dbReference>
<feature type="domain" description="Dienelactone hydrolase" evidence="1">
    <location>
        <begin position="16"/>
        <end position="219"/>
    </location>
</feature>
<dbReference type="InterPro" id="IPR002925">
    <property type="entry name" value="Dienelactn_hydro"/>
</dbReference>
<evidence type="ECO:0000313" key="3">
    <source>
        <dbReference type="Proteomes" id="UP001501671"/>
    </source>
</evidence>
<dbReference type="PANTHER" id="PTHR46623:SF6">
    <property type="entry name" value="ALPHA_BETA-HYDROLASES SUPERFAMILY PROTEIN"/>
    <property type="match status" value="1"/>
</dbReference>
<gene>
    <name evidence="2" type="ORF">GCM10023144_26480</name>
</gene>
<dbReference type="EMBL" id="BAABFO010000011">
    <property type="protein sequence ID" value="GAA4334329.1"/>
    <property type="molecule type" value="Genomic_DNA"/>
</dbReference>
<reference evidence="3" key="1">
    <citation type="journal article" date="2019" name="Int. J. Syst. Evol. Microbiol.">
        <title>The Global Catalogue of Microorganisms (GCM) 10K type strain sequencing project: providing services to taxonomists for standard genome sequencing and annotation.</title>
        <authorList>
            <consortium name="The Broad Institute Genomics Platform"/>
            <consortium name="The Broad Institute Genome Sequencing Center for Infectious Disease"/>
            <person name="Wu L."/>
            <person name="Ma J."/>
        </authorList>
    </citation>
    <scope>NUCLEOTIDE SEQUENCE [LARGE SCALE GENOMIC DNA]</scope>
    <source>
        <strain evidence="3">JCM 17666</strain>
    </source>
</reference>
<evidence type="ECO:0000313" key="2">
    <source>
        <dbReference type="EMBL" id="GAA4334329.1"/>
    </source>
</evidence>
<dbReference type="RefSeq" id="WP_345250182.1">
    <property type="nucleotide sequence ID" value="NZ_BAABFO010000011.1"/>
</dbReference>
<dbReference type="Proteomes" id="UP001501671">
    <property type="component" value="Unassembled WGS sequence"/>
</dbReference>
<accession>A0ABP8H512</accession>
<dbReference type="Pfam" id="PF01738">
    <property type="entry name" value="DLH"/>
    <property type="match status" value="1"/>
</dbReference>
<protein>
    <submittedName>
        <fullName evidence="2">Dienelactone hydrolase family protein</fullName>
    </submittedName>
</protein>
<dbReference type="PANTHER" id="PTHR46623">
    <property type="entry name" value="CARBOXYMETHYLENEBUTENOLIDASE-RELATED"/>
    <property type="match status" value="1"/>
</dbReference>
<organism evidence="2 3">
    <name type="scientific">Pigmentiphaga soli</name>
    <dbReference type="NCBI Taxonomy" id="1007095"/>
    <lineage>
        <taxon>Bacteria</taxon>
        <taxon>Pseudomonadati</taxon>
        <taxon>Pseudomonadota</taxon>
        <taxon>Betaproteobacteria</taxon>
        <taxon>Burkholderiales</taxon>
        <taxon>Alcaligenaceae</taxon>
        <taxon>Pigmentiphaga</taxon>
    </lineage>
</organism>
<dbReference type="InterPro" id="IPR029058">
    <property type="entry name" value="AB_hydrolase_fold"/>
</dbReference>